<dbReference type="AlphaFoldDB" id="A0A2U1PMU9"/>
<evidence type="ECO:0000256" key="8">
    <source>
        <dbReference type="ARBA" id="ARBA00023288"/>
    </source>
</evidence>
<evidence type="ECO:0000256" key="6">
    <source>
        <dbReference type="ARBA" id="ARBA00023157"/>
    </source>
</evidence>
<keyword evidence="7" id="KW-0325">Glycoprotein</keyword>
<dbReference type="InterPro" id="IPR044788">
    <property type="entry name" value="X8_dom_prot"/>
</dbReference>
<dbReference type="Proteomes" id="UP000245207">
    <property type="component" value="Unassembled WGS sequence"/>
</dbReference>
<evidence type="ECO:0000256" key="3">
    <source>
        <dbReference type="ARBA" id="ARBA00022622"/>
    </source>
</evidence>
<name>A0A2U1PMU9_ARTAN</name>
<evidence type="ECO:0000256" key="2">
    <source>
        <dbReference type="ARBA" id="ARBA00022475"/>
    </source>
</evidence>
<feature type="compositionally biased region" description="Gly residues" evidence="9">
    <location>
        <begin position="141"/>
        <end position="150"/>
    </location>
</feature>
<evidence type="ECO:0000256" key="7">
    <source>
        <dbReference type="ARBA" id="ARBA00023180"/>
    </source>
</evidence>
<feature type="domain" description="X8" evidence="12">
    <location>
        <begin position="20"/>
        <end position="104"/>
    </location>
</feature>
<dbReference type="InterPro" id="IPR012946">
    <property type="entry name" value="X8"/>
</dbReference>
<dbReference type="STRING" id="35608.A0A2U1PMU9"/>
<keyword evidence="6" id="KW-1015">Disulfide bond</keyword>
<evidence type="ECO:0000259" key="12">
    <source>
        <dbReference type="SMART" id="SM00768"/>
    </source>
</evidence>
<evidence type="ECO:0000256" key="1">
    <source>
        <dbReference type="ARBA" id="ARBA00004609"/>
    </source>
</evidence>
<keyword evidence="8" id="KW-0449">Lipoprotein</keyword>
<evidence type="ECO:0000256" key="11">
    <source>
        <dbReference type="SAM" id="SignalP"/>
    </source>
</evidence>
<dbReference type="PANTHER" id="PTHR31044:SF25">
    <property type="entry name" value="PLASMODESMATA CALLOSE-BINDING PROTEIN 3"/>
    <property type="match status" value="1"/>
</dbReference>
<protein>
    <submittedName>
        <fullName evidence="13">X8 domain-containing protein</fullName>
    </submittedName>
</protein>
<feature type="chain" id="PRO_5015650464" evidence="11">
    <location>
        <begin position="20"/>
        <end position="187"/>
    </location>
</feature>
<evidence type="ECO:0000256" key="4">
    <source>
        <dbReference type="ARBA" id="ARBA00022729"/>
    </source>
</evidence>
<dbReference type="OrthoDB" id="1930814at2759"/>
<keyword evidence="14" id="KW-1185">Reference proteome</keyword>
<dbReference type="Gene3D" id="1.20.58.1040">
    <property type="match status" value="1"/>
</dbReference>
<evidence type="ECO:0000313" key="14">
    <source>
        <dbReference type="Proteomes" id="UP000245207"/>
    </source>
</evidence>
<keyword evidence="3" id="KW-0336">GPI-anchor</keyword>
<sequence length="187" mass="19100">MAALLVSVLILFMAAHSSATWCVCKKGGQDKVLQEAIDYACGNGADCIQTHQGGKCFNPDTVMDHCNYAVNSYFQNKGQTPEACVFKGATMVTTTDPSSNGCTYPTSASGTTGSTSPGTNTHSPGSTPTSSFGNNPSNTGVLGGGMGGSLGPSASSMDTDMSQGLRQQTNIFGVLAIVGAGIVMLMY</sequence>
<gene>
    <name evidence="13" type="ORF">CTI12_AA128080</name>
</gene>
<keyword evidence="2" id="KW-1003">Cell membrane</keyword>
<accession>A0A2U1PMU9</accession>
<organism evidence="13 14">
    <name type="scientific">Artemisia annua</name>
    <name type="common">Sweet wormwood</name>
    <dbReference type="NCBI Taxonomy" id="35608"/>
    <lineage>
        <taxon>Eukaryota</taxon>
        <taxon>Viridiplantae</taxon>
        <taxon>Streptophyta</taxon>
        <taxon>Embryophyta</taxon>
        <taxon>Tracheophyta</taxon>
        <taxon>Spermatophyta</taxon>
        <taxon>Magnoliopsida</taxon>
        <taxon>eudicotyledons</taxon>
        <taxon>Gunneridae</taxon>
        <taxon>Pentapetalae</taxon>
        <taxon>asterids</taxon>
        <taxon>campanulids</taxon>
        <taxon>Asterales</taxon>
        <taxon>Asteraceae</taxon>
        <taxon>Asteroideae</taxon>
        <taxon>Anthemideae</taxon>
        <taxon>Artemisiinae</taxon>
        <taxon>Artemisia</taxon>
    </lineage>
</organism>
<dbReference type="GO" id="GO:0009506">
    <property type="term" value="C:plasmodesma"/>
    <property type="evidence" value="ECO:0007669"/>
    <property type="project" value="UniProtKB-ARBA"/>
</dbReference>
<dbReference type="GO" id="GO:0098552">
    <property type="term" value="C:side of membrane"/>
    <property type="evidence" value="ECO:0007669"/>
    <property type="project" value="UniProtKB-KW"/>
</dbReference>
<keyword evidence="10" id="KW-1133">Transmembrane helix</keyword>
<feature type="compositionally biased region" description="Low complexity" evidence="9">
    <location>
        <begin position="105"/>
        <end position="131"/>
    </location>
</feature>
<dbReference type="PANTHER" id="PTHR31044">
    <property type="entry name" value="BETA-1,3 GLUCANASE"/>
    <property type="match status" value="1"/>
</dbReference>
<dbReference type="FunFam" id="1.20.58.1040:FF:000001">
    <property type="entry name" value="Glucan endo-1,3-beta-glucosidase 4"/>
    <property type="match status" value="1"/>
</dbReference>
<keyword evidence="4 11" id="KW-0732">Signal</keyword>
<evidence type="ECO:0000313" key="13">
    <source>
        <dbReference type="EMBL" id="PWA87088.1"/>
    </source>
</evidence>
<dbReference type="GO" id="GO:0005886">
    <property type="term" value="C:plasma membrane"/>
    <property type="evidence" value="ECO:0007669"/>
    <property type="project" value="UniProtKB-SubCell"/>
</dbReference>
<comment type="subcellular location">
    <subcellularLocation>
        <location evidence="1">Cell membrane</location>
        <topology evidence="1">Lipid-anchor</topology>
        <topology evidence="1">GPI-anchor</topology>
    </subcellularLocation>
</comment>
<keyword evidence="10" id="KW-0812">Transmembrane</keyword>
<dbReference type="SMART" id="SM00768">
    <property type="entry name" value="X8"/>
    <property type="match status" value="1"/>
</dbReference>
<evidence type="ECO:0000256" key="5">
    <source>
        <dbReference type="ARBA" id="ARBA00023136"/>
    </source>
</evidence>
<proteinExistence type="predicted"/>
<keyword evidence="5 10" id="KW-0472">Membrane</keyword>
<feature type="transmembrane region" description="Helical" evidence="10">
    <location>
        <begin position="169"/>
        <end position="186"/>
    </location>
</feature>
<dbReference type="EMBL" id="PKPP01000949">
    <property type="protein sequence ID" value="PWA87088.1"/>
    <property type="molecule type" value="Genomic_DNA"/>
</dbReference>
<evidence type="ECO:0000256" key="9">
    <source>
        <dbReference type="SAM" id="MobiDB-lite"/>
    </source>
</evidence>
<reference evidence="13 14" key="1">
    <citation type="journal article" date="2018" name="Mol. Plant">
        <title>The genome of Artemisia annua provides insight into the evolution of Asteraceae family and artemisinin biosynthesis.</title>
        <authorList>
            <person name="Shen Q."/>
            <person name="Zhang L."/>
            <person name="Liao Z."/>
            <person name="Wang S."/>
            <person name="Yan T."/>
            <person name="Shi P."/>
            <person name="Liu M."/>
            <person name="Fu X."/>
            <person name="Pan Q."/>
            <person name="Wang Y."/>
            <person name="Lv Z."/>
            <person name="Lu X."/>
            <person name="Zhang F."/>
            <person name="Jiang W."/>
            <person name="Ma Y."/>
            <person name="Chen M."/>
            <person name="Hao X."/>
            <person name="Li L."/>
            <person name="Tang Y."/>
            <person name="Lv G."/>
            <person name="Zhou Y."/>
            <person name="Sun X."/>
            <person name="Brodelius P.E."/>
            <person name="Rose J.K.C."/>
            <person name="Tang K."/>
        </authorList>
    </citation>
    <scope>NUCLEOTIDE SEQUENCE [LARGE SCALE GENOMIC DNA]</scope>
    <source>
        <strain evidence="14">cv. Huhao1</strain>
        <tissue evidence="13">Leaf</tissue>
    </source>
</reference>
<evidence type="ECO:0000256" key="10">
    <source>
        <dbReference type="SAM" id="Phobius"/>
    </source>
</evidence>
<feature type="region of interest" description="Disordered" evidence="9">
    <location>
        <begin position="97"/>
        <end position="162"/>
    </location>
</feature>
<feature type="signal peptide" evidence="11">
    <location>
        <begin position="1"/>
        <end position="19"/>
    </location>
</feature>
<dbReference type="Pfam" id="PF07983">
    <property type="entry name" value="X8"/>
    <property type="match status" value="1"/>
</dbReference>
<comment type="caution">
    <text evidence="13">The sequence shown here is derived from an EMBL/GenBank/DDBJ whole genome shotgun (WGS) entry which is preliminary data.</text>
</comment>